<reference evidence="13" key="1">
    <citation type="submission" date="2017-09" db="EMBL/GenBank/DDBJ databases">
        <title>Depth-based differentiation of microbial function through sediment-hosted aquifers and enrichment of novel symbionts in the deep terrestrial subsurface.</title>
        <authorList>
            <person name="Probst A.J."/>
            <person name="Ladd B."/>
            <person name="Jarett J.K."/>
            <person name="Geller-Mcgrath D.E."/>
            <person name="Sieber C.M.K."/>
            <person name="Emerson J.B."/>
            <person name="Anantharaman K."/>
            <person name="Thomas B.C."/>
            <person name="Malmstrom R."/>
            <person name="Stieglmeier M."/>
            <person name="Klingl A."/>
            <person name="Woyke T."/>
            <person name="Ryan C.M."/>
            <person name="Banfield J.F."/>
        </authorList>
    </citation>
    <scope>NUCLEOTIDE SEQUENCE [LARGE SCALE GENOMIC DNA]</scope>
</reference>
<organism evidence="12 13">
    <name type="scientific">Candidatus Harrisonbacteria bacterium CG10_big_fil_rev_8_21_14_0_10_49_15</name>
    <dbReference type="NCBI Taxonomy" id="1974587"/>
    <lineage>
        <taxon>Bacteria</taxon>
        <taxon>Candidatus Harrisoniibacteriota</taxon>
    </lineage>
</organism>
<dbReference type="Pfam" id="PF00333">
    <property type="entry name" value="Ribosomal_S5"/>
    <property type="match status" value="1"/>
</dbReference>
<evidence type="ECO:0000256" key="7">
    <source>
        <dbReference type="ARBA" id="ARBA00035519"/>
    </source>
</evidence>
<name>A0A2H0UKY5_9BACT</name>
<dbReference type="Gene3D" id="3.30.160.20">
    <property type="match status" value="1"/>
</dbReference>
<gene>
    <name evidence="12" type="ORF">COU11_02490</name>
</gene>
<evidence type="ECO:0000256" key="9">
    <source>
        <dbReference type="RuleBase" id="RU003823"/>
    </source>
</evidence>
<feature type="domain" description="S5 DRBM" evidence="11">
    <location>
        <begin position="55"/>
        <end position="118"/>
    </location>
</feature>
<dbReference type="PROSITE" id="PS00585">
    <property type="entry name" value="RIBOSOMAL_S5"/>
    <property type="match status" value="1"/>
</dbReference>
<keyword evidence="2" id="KW-0699">rRNA-binding</keyword>
<evidence type="ECO:0000259" key="11">
    <source>
        <dbReference type="PROSITE" id="PS50881"/>
    </source>
</evidence>
<dbReference type="GO" id="GO:0019843">
    <property type="term" value="F:rRNA binding"/>
    <property type="evidence" value="ECO:0007669"/>
    <property type="project" value="UniProtKB-KW"/>
</dbReference>
<dbReference type="InterPro" id="IPR013810">
    <property type="entry name" value="Ribosomal_uS5_N"/>
</dbReference>
<dbReference type="EMBL" id="PFBD01000020">
    <property type="protein sequence ID" value="PIR87074.1"/>
    <property type="molecule type" value="Genomic_DNA"/>
</dbReference>
<keyword evidence="5 8" id="KW-0687">Ribonucleoprotein</keyword>
<evidence type="ECO:0000256" key="10">
    <source>
        <dbReference type="SAM" id="MobiDB-lite"/>
    </source>
</evidence>
<dbReference type="Proteomes" id="UP000229526">
    <property type="component" value="Unassembled WGS sequence"/>
</dbReference>
<keyword evidence="3" id="KW-0694">RNA-binding</keyword>
<evidence type="ECO:0000256" key="5">
    <source>
        <dbReference type="ARBA" id="ARBA00023274"/>
    </source>
</evidence>
<proteinExistence type="inferred from homology"/>
<dbReference type="PROSITE" id="PS50881">
    <property type="entry name" value="S5_DSRBD"/>
    <property type="match status" value="1"/>
</dbReference>
<comment type="similarity">
    <text evidence="1 9">Belongs to the universal ribosomal protein uS5 family.</text>
</comment>
<comment type="caution">
    <text evidence="12">The sequence shown here is derived from an EMBL/GenBank/DDBJ whole genome shotgun (WGS) entry which is preliminary data.</text>
</comment>
<evidence type="ECO:0000256" key="8">
    <source>
        <dbReference type="PROSITE-ProRule" id="PRU00268"/>
    </source>
</evidence>
<dbReference type="InterPro" id="IPR005324">
    <property type="entry name" value="Ribosomal_uS5_C"/>
</dbReference>
<dbReference type="PANTHER" id="PTHR48277">
    <property type="entry name" value="MITOCHONDRIAL RIBOSOMAL PROTEIN S5"/>
    <property type="match status" value="1"/>
</dbReference>
<feature type="compositionally biased region" description="Polar residues" evidence="10">
    <location>
        <begin position="1"/>
        <end position="16"/>
    </location>
</feature>
<dbReference type="AlphaFoldDB" id="A0A2H0UKY5"/>
<dbReference type="FunFam" id="3.30.230.10:FF:000002">
    <property type="entry name" value="30S ribosomal protein S5"/>
    <property type="match status" value="1"/>
</dbReference>
<evidence type="ECO:0000313" key="13">
    <source>
        <dbReference type="Proteomes" id="UP000229526"/>
    </source>
</evidence>
<evidence type="ECO:0000256" key="4">
    <source>
        <dbReference type="ARBA" id="ARBA00022980"/>
    </source>
</evidence>
<evidence type="ECO:0000256" key="2">
    <source>
        <dbReference type="ARBA" id="ARBA00022730"/>
    </source>
</evidence>
<dbReference type="GO" id="GO:0003735">
    <property type="term" value="F:structural constituent of ribosome"/>
    <property type="evidence" value="ECO:0007669"/>
    <property type="project" value="UniProtKB-UniRule"/>
</dbReference>
<evidence type="ECO:0000256" key="3">
    <source>
        <dbReference type="ARBA" id="ARBA00022884"/>
    </source>
</evidence>
<sequence>MENNNKQQGGQGSVKTKTAEGVKTTFRGGAPTGPRGRRPGGARGKKPFVRAKQEFKEKVIDLRRVTRVMAGGKRFRFRTTIIIGDERGRVGVGTGKGVDVVQSIGKAKNDAKKNMIKVSLEKNTIPHEVEAKFSAARVLLKPAKEGNGLVAGGAVRTVLTLAGVKDITAKCLGGTTNKLTNAWATIEALKRIKPKTARVKFSNRWKPEVESE</sequence>
<dbReference type="InterPro" id="IPR005712">
    <property type="entry name" value="Ribosomal_uS5_bac-type"/>
</dbReference>
<dbReference type="InterPro" id="IPR014721">
    <property type="entry name" value="Ribsml_uS5_D2-typ_fold_subgr"/>
</dbReference>
<dbReference type="InterPro" id="IPR018192">
    <property type="entry name" value="Ribosomal_uS5_N_CS"/>
</dbReference>
<feature type="region of interest" description="Disordered" evidence="10">
    <location>
        <begin position="1"/>
        <end position="48"/>
    </location>
</feature>
<protein>
    <recommendedName>
        <fullName evidence="6">Small ribosomal subunit protein uS5</fullName>
    </recommendedName>
    <alternativeName>
        <fullName evidence="7">30S ribosomal protein S5</fullName>
    </alternativeName>
</protein>
<keyword evidence="4 8" id="KW-0689">Ribosomal protein</keyword>
<dbReference type="SUPFAM" id="SSF54211">
    <property type="entry name" value="Ribosomal protein S5 domain 2-like"/>
    <property type="match status" value="1"/>
</dbReference>
<dbReference type="Gene3D" id="3.30.230.10">
    <property type="match status" value="1"/>
</dbReference>
<evidence type="ECO:0000256" key="6">
    <source>
        <dbReference type="ARBA" id="ARBA00035255"/>
    </source>
</evidence>
<dbReference type="NCBIfam" id="TIGR01021">
    <property type="entry name" value="rpsE_bact"/>
    <property type="match status" value="1"/>
</dbReference>
<feature type="compositionally biased region" description="Basic residues" evidence="10">
    <location>
        <begin position="35"/>
        <end position="48"/>
    </location>
</feature>
<feature type="compositionally biased region" description="Low complexity" evidence="10">
    <location>
        <begin position="25"/>
        <end position="34"/>
    </location>
</feature>
<evidence type="ECO:0000256" key="1">
    <source>
        <dbReference type="ARBA" id="ARBA00008945"/>
    </source>
</evidence>
<dbReference type="PANTHER" id="PTHR48277:SF1">
    <property type="entry name" value="MITOCHONDRIAL RIBOSOMAL PROTEIN S5"/>
    <property type="match status" value="1"/>
</dbReference>
<dbReference type="Pfam" id="PF03719">
    <property type="entry name" value="Ribosomal_S5_C"/>
    <property type="match status" value="1"/>
</dbReference>
<dbReference type="GO" id="GO:0006412">
    <property type="term" value="P:translation"/>
    <property type="evidence" value="ECO:0007669"/>
    <property type="project" value="InterPro"/>
</dbReference>
<dbReference type="InterPro" id="IPR000851">
    <property type="entry name" value="Ribosomal_uS5"/>
</dbReference>
<accession>A0A2H0UKY5</accession>
<dbReference type="GO" id="GO:0015935">
    <property type="term" value="C:small ribosomal subunit"/>
    <property type="evidence" value="ECO:0007669"/>
    <property type="project" value="InterPro"/>
</dbReference>
<dbReference type="InterPro" id="IPR020568">
    <property type="entry name" value="Ribosomal_Su5_D2-typ_SF"/>
</dbReference>
<dbReference type="GO" id="GO:0005737">
    <property type="term" value="C:cytoplasm"/>
    <property type="evidence" value="ECO:0007669"/>
    <property type="project" value="UniProtKB-ARBA"/>
</dbReference>
<evidence type="ECO:0000313" key="12">
    <source>
        <dbReference type="EMBL" id="PIR87074.1"/>
    </source>
</evidence>
<dbReference type="SUPFAM" id="SSF54768">
    <property type="entry name" value="dsRNA-binding domain-like"/>
    <property type="match status" value="1"/>
</dbReference>